<dbReference type="Proteomes" id="UP000636960">
    <property type="component" value="Unassembled WGS sequence"/>
</dbReference>
<dbReference type="RefSeq" id="WP_203785964.1">
    <property type="nucleotide sequence ID" value="NZ_BOMV01000069.1"/>
</dbReference>
<evidence type="ECO:0000313" key="3">
    <source>
        <dbReference type="Proteomes" id="UP000636960"/>
    </source>
</evidence>
<protein>
    <recommendedName>
        <fullName evidence="4">Terminase small subunit</fullName>
    </recommendedName>
</protein>
<evidence type="ECO:0008006" key="4">
    <source>
        <dbReference type="Google" id="ProtNLM"/>
    </source>
</evidence>
<sequence>MARGPVPNRSEDLARPRERKGKDIVTVTKGVARPSWIPDPDPGWHPIARQLWDALAVSGQSDFYQQSDWALAFSLCDDLSHYKNSPKRSGQMLQTIYAAMERLLVAEGDRRRVRIELDEPQDTGESAAVLAIADYRKELGLDA</sequence>
<feature type="region of interest" description="Disordered" evidence="1">
    <location>
        <begin position="1"/>
        <end position="23"/>
    </location>
</feature>
<dbReference type="AlphaFoldDB" id="A0A919K125"/>
<evidence type="ECO:0000313" key="2">
    <source>
        <dbReference type="EMBL" id="GIE98941.1"/>
    </source>
</evidence>
<proteinExistence type="predicted"/>
<keyword evidence="3" id="KW-1185">Reference proteome</keyword>
<comment type="caution">
    <text evidence="2">The sequence shown here is derived from an EMBL/GenBank/DDBJ whole genome shotgun (WGS) entry which is preliminary data.</text>
</comment>
<name>A0A919K125_9ACTN</name>
<organism evidence="2 3">
    <name type="scientific">Paractinoplanes rishiriensis</name>
    <dbReference type="NCBI Taxonomy" id="1050105"/>
    <lineage>
        <taxon>Bacteria</taxon>
        <taxon>Bacillati</taxon>
        <taxon>Actinomycetota</taxon>
        <taxon>Actinomycetes</taxon>
        <taxon>Micromonosporales</taxon>
        <taxon>Micromonosporaceae</taxon>
        <taxon>Paractinoplanes</taxon>
    </lineage>
</organism>
<reference evidence="2" key="1">
    <citation type="submission" date="2021-01" db="EMBL/GenBank/DDBJ databases">
        <title>Whole genome shotgun sequence of Actinoplanes rishiriensis NBRC 108556.</title>
        <authorList>
            <person name="Komaki H."/>
            <person name="Tamura T."/>
        </authorList>
    </citation>
    <scope>NUCLEOTIDE SEQUENCE</scope>
    <source>
        <strain evidence="2">NBRC 108556</strain>
    </source>
</reference>
<evidence type="ECO:0000256" key="1">
    <source>
        <dbReference type="SAM" id="MobiDB-lite"/>
    </source>
</evidence>
<accession>A0A919K125</accession>
<dbReference type="EMBL" id="BOMV01000069">
    <property type="protein sequence ID" value="GIE98941.1"/>
    <property type="molecule type" value="Genomic_DNA"/>
</dbReference>
<gene>
    <name evidence="2" type="ORF">Ari01nite_64060</name>
</gene>
<feature type="compositionally biased region" description="Basic and acidic residues" evidence="1">
    <location>
        <begin position="9"/>
        <end position="23"/>
    </location>
</feature>
<dbReference type="InterPro" id="IPR057972">
    <property type="entry name" value="Terminase_7"/>
</dbReference>
<dbReference type="Pfam" id="PF25673">
    <property type="entry name" value="Terminase_7"/>
    <property type="match status" value="1"/>
</dbReference>